<proteinExistence type="predicted"/>
<dbReference type="RefSeq" id="WP_073486395.1">
    <property type="nucleotide sequence ID" value="NZ_FQVN01000007.1"/>
</dbReference>
<protein>
    <submittedName>
        <fullName evidence="1">Uncharacterized protein</fullName>
    </submittedName>
</protein>
<dbReference type="Proteomes" id="UP000184501">
    <property type="component" value="Unassembled WGS sequence"/>
</dbReference>
<sequence length="143" mass="15675">MEDVTDRLWELAATGRLGRVRPGMPLAEAEDALGPGVPHPAIKMLGPSASGYPYRWGHLALFVADGRVDEVALEPTAPVGMETFLEGLRQANVPFEPYPELSSGQQIAMRTKVGAVAFFTHFDVSEDIERAGYYLVYVRNRVA</sequence>
<dbReference type="OrthoDB" id="3637795at2"/>
<accession>A0A1M5I4H2</accession>
<name>A0A1M5I4H2_STRHI</name>
<evidence type="ECO:0000313" key="1">
    <source>
        <dbReference type="EMBL" id="SHG23175.1"/>
    </source>
</evidence>
<evidence type="ECO:0000313" key="2">
    <source>
        <dbReference type="Proteomes" id="UP000184501"/>
    </source>
</evidence>
<gene>
    <name evidence="1" type="ORF">SAMN05444320_107100</name>
</gene>
<dbReference type="EMBL" id="FQVN01000007">
    <property type="protein sequence ID" value="SHG23175.1"/>
    <property type="molecule type" value="Genomic_DNA"/>
</dbReference>
<reference evidence="1 2" key="1">
    <citation type="submission" date="2016-11" db="EMBL/GenBank/DDBJ databases">
        <authorList>
            <person name="Jaros S."/>
            <person name="Januszkiewicz K."/>
            <person name="Wedrychowicz H."/>
        </authorList>
    </citation>
    <scope>NUCLEOTIDE SEQUENCE [LARGE SCALE GENOMIC DNA]</scope>
    <source>
        <strain evidence="1 2">DSM 44523</strain>
    </source>
</reference>
<organism evidence="1 2">
    <name type="scientific">Streptoalloteichus hindustanus</name>
    <dbReference type="NCBI Taxonomy" id="2017"/>
    <lineage>
        <taxon>Bacteria</taxon>
        <taxon>Bacillati</taxon>
        <taxon>Actinomycetota</taxon>
        <taxon>Actinomycetes</taxon>
        <taxon>Pseudonocardiales</taxon>
        <taxon>Pseudonocardiaceae</taxon>
        <taxon>Streptoalloteichus</taxon>
    </lineage>
</organism>
<dbReference type="AlphaFoldDB" id="A0A1M5I4H2"/>
<keyword evidence="2" id="KW-1185">Reference proteome</keyword>